<organism evidence="1 2">
    <name type="scientific">Advenella kashmirensis (strain DSM 17095 / LMG 22695 / WT001)</name>
    <name type="common">Tetrathiobacter kashmirensis</name>
    <dbReference type="NCBI Taxonomy" id="1036672"/>
    <lineage>
        <taxon>Bacteria</taxon>
        <taxon>Pseudomonadati</taxon>
        <taxon>Pseudomonadota</taxon>
        <taxon>Betaproteobacteria</taxon>
        <taxon>Burkholderiales</taxon>
        <taxon>Alcaligenaceae</taxon>
    </lineage>
</organism>
<dbReference type="HOGENOM" id="CLU_2490873_0_0_4"/>
<dbReference type="GO" id="GO:0016787">
    <property type="term" value="F:hydrolase activity"/>
    <property type="evidence" value="ECO:0007669"/>
    <property type="project" value="UniProtKB-KW"/>
</dbReference>
<dbReference type="KEGG" id="aka:TKWG_17040"/>
<protein>
    <submittedName>
        <fullName evidence="1">UDP-2,3-diacylglucosamine hydrolase</fullName>
    </submittedName>
</protein>
<proteinExistence type="predicted"/>
<dbReference type="STRING" id="1036672.TKWG_17040"/>
<keyword evidence="2" id="KW-1185">Reference proteome</keyword>
<sequence length="86" mass="9956">MDWRRCRYQESRSLAAGSHWAPGRNCEKIPLFIGHGNRDFLMGPDLARLLGATLLPDSACFTPMRAYPYQPWRRTLHSRRVLPAFP</sequence>
<evidence type="ECO:0000313" key="2">
    <source>
        <dbReference type="Proteomes" id="UP000005267"/>
    </source>
</evidence>
<reference evidence="1 2" key="1">
    <citation type="journal article" date="2011" name="J. Bacteriol.">
        <title>Whole-genome shotgun sequencing of the sulfur-oxidizing chemoautotroph Tetrathiobacter kashmirensis.</title>
        <authorList>
            <person name="Ghosh W."/>
            <person name="George A."/>
            <person name="Agarwal A."/>
            <person name="Raj P."/>
            <person name="Alam M."/>
            <person name="Pyne P."/>
            <person name="Das Gupta S.K."/>
        </authorList>
    </citation>
    <scope>NUCLEOTIDE SEQUENCE [LARGE SCALE GENOMIC DNA]</scope>
    <source>
        <strain evidence="1 2">WT001</strain>
    </source>
</reference>
<dbReference type="Proteomes" id="UP000005267">
    <property type="component" value="Chromosome"/>
</dbReference>
<reference evidence="2" key="2">
    <citation type="journal article" date="2013" name="PLoS ONE">
        <title>Genome implosion elicits host-confinement in Alcaligenaceae: evidence from the comparative genomics of Tetrathiobacter kashmirensis, a pathogen in the making.</title>
        <authorList>
            <person name="Ghosh W."/>
            <person name="Alam M."/>
            <person name="Roy C."/>
            <person name="Pyne P."/>
            <person name="George A."/>
            <person name="Chakraborty R."/>
            <person name="Majumder S."/>
            <person name="Agarwal A."/>
            <person name="Chakraborty S."/>
            <person name="Majumdar S."/>
            <person name="Gupta S.K."/>
        </authorList>
    </citation>
    <scope>NUCLEOTIDE SEQUENCE [LARGE SCALE GENOMIC DNA]</scope>
    <source>
        <strain evidence="2">WT001</strain>
    </source>
</reference>
<accession>I3UE88</accession>
<keyword evidence="1" id="KW-0378">Hydrolase</keyword>
<dbReference type="AlphaFoldDB" id="I3UE88"/>
<evidence type="ECO:0000313" key="1">
    <source>
        <dbReference type="EMBL" id="AFK63326.1"/>
    </source>
</evidence>
<dbReference type="EMBL" id="CP003555">
    <property type="protein sequence ID" value="AFK63326.1"/>
    <property type="molecule type" value="Genomic_DNA"/>
</dbReference>
<gene>
    <name evidence="1" type="ordered locus">TKWG_17040</name>
</gene>
<name>I3UE88_ADVKW</name>